<sequence>MFRVGPSSVTFRCAFTGRKYTLYQSKQGLCNKWNSRVGIGSTQLEIRTVGYDDVKQRTKKTAPHVHVIDVREPHEVAEGHIPSAKNIPLSILKDSLHLEPDVFKEKVGLDKPHAHHEIVFYCRSGKRAAAACEVALKNGYKNRGVACPLFRASICTLNVLTLAAVPRITLRVDQHRPVCIGLGSSRAAHTMLPRHFIRLTRHSARLASRTAAARFPTSLLNISSYTVSISASCPRRYYATPPPQYVINNEISLEKYHAYSDETMESLLDSLEDLLDDIADPEYEVEYSSGVLTLKLGGNGTYVINKQPPNKQIWLSSPISGPKRYDYITRDKKWVYSREKRSLGEMMNSELSKILKRDVDLHVDHLPSA</sequence>
<organism evidence="1 2">
    <name type="scientific">Phlebia brevispora</name>
    <dbReference type="NCBI Taxonomy" id="194682"/>
    <lineage>
        <taxon>Eukaryota</taxon>
        <taxon>Fungi</taxon>
        <taxon>Dikarya</taxon>
        <taxon>Basidiomycota</taxon>
        <taxon>Agaricomycotina</taxon>
        <taxon>Agaricomycetes</taxon>
        <taxon>Polyporales</taxon>
        <taxon>Meruliaceae</taxon>
        <taxon>Phlebia</taxon>
    </lineage>
</organism>
<evidence type="ECO:0000313" key="1">
    <source>
        <dbReference type="EMBL" id="KAJ3552432.1"/>
    </source>
</evidence>
<proteinExistence type="predicted"/>
<evidence type="ECO:0000313" key="2">
    <source>
        <dbReference type="Proteomes" id="UP001148662"/>
    </source>
</evidence>
<comment type="caution">
    <text evidence="1">The sequence shown here is derived from an EMBL/GenBank/DDBJ whole genome shotgun (WGS) entry which is preliminary data.</text>
</comment>
<gene>
    <name evidence="1" type="ORF">NM688_g4156</name>
</gene>
<protein>
    <submittedName>
        <fullName evidence="1">Uncharacterized protein</fullName>
    </submittedName>
</protein>
<accession>A0ACC1T450</accession>
<reference evidence="1" key="1">
    <citation type="submission" date="2022-07" db="EMBL/GenBank/DDBJ databases">
        <title>Genome Sequence of Phlebia brevispora.</title>
        <authorList>
            <person name="Buettner E."/>
        </authorList>
    </citation>
    <scope>NUCLEOTIDE SEQUENCE</scope>
    <source>
        <strain evidence="1">MPL23</strain>
    </source>
</reference>
<keyword evidence="2" id="KW-1185">Reference proteome</keyword>
<dbReference type="EMBL" id="JANHOG010000662">
    <property type="protein sequence ID" value="KAJ3552432.1"/>
    <property type="molecule type" value="Genomic_DNA"/>
</dbReference>
<dbReference type="Proteomes" id="UP001148662">
    <property type="component" value="Unassembled WGS sequence"/>
</dbReference>
<name>A0ACC1T450_9APHY</name>